<dbReference type="InterPro" id="IPR036890">
    <property type="entry name" value="HATPase_C_sf"/>
</dbReference>
<gene>
    <name evidence="2" type="ORF">ACFQ3N_08110</name>
</gene>
<protein>
    <submittedName>
        <fullName evidence="2">Anti-sigma regulatory factor</fullName>
    </submittedName>
</protein>
<evidence type="ECO:0000313" key="2">
    <source>
        <dbReference type="EMBL" id="MFD1038361.1"/>
    </source>
</evidence>
<evidence type="ECO:0000259" key="1">
    <source>
        <dbReference type="Pfam" id="PF13581"/>
    </source>
</evidence>
<dbReference type="SUPFAM" id="SSF55874">
    <property type="entry name" value="ATPase domain of HSP90 chaperone/DNA topoisomerase II/histidine kinase"/>
    <property type="match status" value="1"/>
</dbReference>
<name>A0ABW3LIY7_9BACI</name>
<organism evidence="2 3">
    <name type="scientific">Virgibacillus byunsanensis</name>
    <dbReference type="NCBI Taxonomy" id="570945"/>
    <lineage>
        <taxon>Bacteria</taxon>
        <taxon>Bacillati</taxon>
        <taxon>Bacillota</taxon>
        <taxon>Bacilli</taxon>
        <taxon>Bacillales</taxon>
        <taxon>Bacillaceae</taxon>
        <taxon>Virgibacillus</taxon>
    </lineage>
</organism>
<feature type="domain" description="Histidine kinase/HSP90-like ATPase" evidence="1">
    <location>
        <begin position="17"/>
        <end position="132"/>
    </location>
</feature>
<reference evidence="3" key="1">
    <citation type="journal article" date="2019" name="Int. J. Syst. Evol. Microbiol.">
        <title>The Global Catalogue of Microorganisms (GCM) 10K type strain sequencing project: providing services to taxonomists for standard genome sequencing and annotation.</title>
        <authorList>
            <consortium name="The Broad Institute Genomics Platform"/>
            <consortium name="The Broad Institute Genome Sequencing Center for Infectious Disease"/>
            <person name="Wu L."/>
            <person name="Ma J."/>
        </authorList>
    </citation>
    <scope>NUCLEOTIDE SEQUENCE [LARGE SCALE GENOMIC DNA]</scope>
    <source>
        <strain evidence="3">CCUG 56754</strain>
    </source>
</reference>
<dbReference type="Pfam" id="PF13581">
    <property type="entry name" value="HATPase_c_2"/>
    <property type="match status" value="1"/>
</dbReference>
<sequence length="136" mass="14705">MNPNPQSCIKIQKEWDIVAARQLGREIAKSVGFGTVDQARIATAISEIARNIYLYAASGQVCFEEVVSNIGKKGICMIAIDSGPGIKDISLVMQDGYTTSGGLGAGLPGVKRLMDEFDIKSEEEKGTKIKAVKWLR</sequence>
<proteinExistence type="predicted"/>
<evidence type="ECO:0000313" key="3">
    <source>
        <dbReference type="Proteomes" id="UP001597040"/>
    </source>
</evidence>
<dbReference type="RefSeq" id="WP_390361266.1">
    <property type="nucleotide sequence ID" value="NZ_JBHTKJ010000017.1"/>
</dbReference>
<dbReference type="Proteomes" id="UP001597040">
    <property type="component" value="Unassembled WGS sequence"/>
</dbReference>
<accession>A0ABW3LIY7</accession>
<dbReference type="CDD" id="cd16934">
    <property type="entry name" value="HATPase_RsbT-like"/>
    <property type="match status" value="1"/>
</dbReference>
<keyword evidence="3" id="KW-1185">Reference proteome</keyword>
<dbReference type="Gene3D" id="3.30.565.10">
    <property type="entry name" value="Histidine kinase-like ATPase, C-terminal domain"/>
    <property type="match status" value="1"/>
</dbReference>
<comment type="caution">
    <text evidence="2">The sequence shown here is derived from an EMBL/GenBank/DDBJ whole genome shotgun (WGS) entry which is preliminary data.</text>
</comment>
<dbReference type="EMBL" id="JBHTKJ010000017">
    <property type="protein sequence ID" value="MFD1038361.1"/>
    <property type="molecule type" value="Genomic_DNA"/>
</dbReference>
<dbReference type="InterPro" id="IPR003594">
    <property type="entry name" value="HATPase_dom"/>
</dbReference>